<accession>A0A2U1M764</accession>
<proteinExistence type="predicted"/>
<organism evidence="1 2">
    <name type="scientific">Artemisia annua</name>
    <name type="common">Sweet wormwood</name>
    <dbReference type="NCBI Taxonomy" id="35608"/>
    <lineage>
        <taxon>Eukaryota</taxon>
        <taxon>Viridiplantae</taxon>
        <taxon>Streptophyta</taxon>
        <taxon>Embryophyta</taxon>
        <taxon>Tracheophyta</taxon>
        <taxon>Spermatophyta</taxon>
        <taxon>Magnoliopsida</taxon>
        <taxon>eudicotyledons</taxon>
        <taxon>Gunneridae</taxon>
        <taxon>Pentapetalae</taxon>
        <taxon>asterids</taxon>
        <taxon>campanulids</taxon>
        <taxon>Asterales</taxon>
        <taxon>Asteraceae</taxon>
        <taxon>Asteroideae</taxon>
        <taxon>Anthemideae</taxon>
        <taxon>Artemisiinae</taxon>
        <taxon>Artemisia</taxon>
    </lineage>
</organism>
<comment type="caution">
    <text evidence="1">The sequence shown here is derived from an EMBL/GenBank/DDBJ whole genome shotgun (WGS) entry which is preliminary data.</text>
</comment>
<dbReference type="AlphaFoldDB" id="A0A2U1M764"/>
<protein>
    <submittedName>
        <fullName evidence="1">Uncharacterized protein</fullName>
    </submittedName>
</protein>
<evidence type="ECO:0000313" key="1">
    <source>
        <dbReference type="EMBL" id="PWA57070.1"/>
    </source>
</evidence>
<evidence type="ECO:0000313" key="2">
    <source>
        <dbReference type="Proteomes" id="UP000245207"/>
    </source>
</evidence>
<dbReference type="EMBL" id="PKPP01006271">
    <property type="protein sequence ID" value="PWA57070.1"/>
    <property type="molecule type" value="Genomic_DNA"/>
</dbReference>
<dbReference type="Proteomes" id="UP000245207">
    <property type="component" value="Unassembled WGS sequence"/>
</dbReference>
<keyword evidence="2" id="KW-1185">Reference proteome</keyword>
<name>A0A2U1M764_ARTAN</name>
<sequence length="138" mass="15330">MYAILLHLFQLTRLNQDSVLTIASCPFNDLQGQTCQAYRMVLLKTIRTFKQTQACPGLTLGHVNNIFGHSGNITGPLSIVCTRRASQPKGFIRFSSRLKVGLGSWVSPHTSHIVPFWSSPPLLVWQVSFGLCPYALIT</sequence>
<reference evidence="1 2" key="1">
    <citation type="journal article" date="2018" name="Mol. Plant">
        <title>The genome of Artemisia annua provides insight into the evolution of Asteraceae family and artemisinin biosynthesis.</title>
        <authorList>
            <person name="Shen Q."/>
            <person name="Zhang L."/>
            <person name="Liao Z."/>
            <person name="Wang S."/>
            <person name="Yan T."/>
            <person name="Shi P."/>
            <person name="Liu M."/>
            <person name="Fu X."/>
            <person name="Pan Q."/>
            <person name="Wang Y."/>
            <person name="Lv Z."/>
            <person name="Lu X."/>
            <person name="Zhang F."/>
            <person name="Jiang W."/>
            <person name="Ma Y."/>
            <person name="Chen M."/>
            <person name="Hao X."/>
            <person name="Li L."/>
            <person name="Tang Y."/>
            <person name="Lv G."/>
            <person name="Zhou Y."/>
            <person name="Sun X."/>
            <person name="Brodelius P.E."/>
            <person name="Rose J.K.C."/>
            <person name="Tang K."/>
        </authorList>
    </citation>
    <scope>NUCLEOTIDE SEQUENCE [LARGE SCALE GENOMIC DNA]</scope>
    <source>
        <strain evidence="2">cv. Huhao1</strain>
        <tissue evidence="1">Leaf</tissue>
    </source>
</reference>
<gene>
    <name evidence="1" type="ORF">CTI12_AA412840</name>
</gene>